<dbReference type="Pfam" id="PF18323">
    <property type="entry name" value="CSN5_C"/>
    <property type="match status" value="1"/>
</dbReference>
<dbReference type="PANTHER" id="PTHR10410">
    <property type="entry name" value="EUKARYOTIC TRANSLATION INITIATION FACTOR 3 -RELATED"/>
    <property type="match status" value="1"/>
</dbReference>
<evidence type="ECO:0000313" key="12">
    <source>
        <dbReference type="EMBL" id="KAH7524273.1"/>
    </source>
</evidence>
<keyword evidence="10" id="KW-0472">Membrane</keyword>
<proteinExistence type="inferred from homology"/>
<dbReference type="FunFam" id="3.40.140.10:FF:000003">
    <property type="entry name" value="COP9 signalosome complex subunit 5"/>
    <property type="match status" value="1"/>
</dbReference>
<gene>
    <name evidence="12" type="ORF">FEM48_Zijuj06G0101900</name>
</gene>
<dbReference type="InterPro" id="IPR037518">
    <property type="entry name" value="MPN"/>
</dbReference>
<keyword evidence="6" id="KW-0378">Hydrolase</keyword>
<sequence>MESFPSSAQIAQQTWELENNIMPDSPSTATTRTDASSDAIFYYDDAAQAKSQQEKPWANDPHYFKRVKISALALLKMVVHARSGGTIEVMGLMQGKTDGDAIIVMDAFALPVEGTETRVNAQADAYEYMVDYSQINKQAGRLENVVGWYHSHPGYGCWLSGIDVSTQMLNQQYQEPFLAVVIDPTRTVSAGKVEIGAFRTYPEGYKPTDDPVSEYQTIPLNKIEDFGVHCKQYYALDITYFKSSLDSHLLDLLWNKYWVNTLSSSPLLGNGDYVAGQISDLAEKLEQAENQLAHSRLGPLLAPPQRKKEVCAFFSFFLFFFFFFFFFLVTNQLSISLYLDSSNITLYVHEMQEESPLAKITRDSAKITVEQVHGLMSQVIKDILFNSVRQANGSRTEPSGPEPMIES</sequence>
<comment type="cofactor">
    <cofactor evidence="1">
        <name>a divalent metal cation</name>
        <dbReference type="ChEBI" id="CHEBI:60240"/>
    </cofactor>
</comment>
<dbReference type="EMBL" id="JAEACU010000006">
    <property type="protein sequence ID" value="KAH7524273.1"/>
    <property type="molecule type" value="Genomic_DNA"/>
</dbReference>
<evidence type="ECO:0000256" key="7">
    <source>
        <dbReference type="ARBA" id="ARBA00022833"/>
    </source>
</evidence>
<dbReference type="InterPro" id="IPR000555">
    <property type="entry name" value="JAMM/MPN+_dom"/>
</dbReference>
<dbReference type="SUPFAM" id="SSF102712">
    <property type="entry name" value="JAB1/MPN domain"/>
    <property type="match status" value="1"/>
</dbReference>
<evidence type="ECO:0000313" key="13">
    <source>
        <dbReference type="Proteomes" id="UP000813462"/>
    </source>
</evidence>
<dbReference type="Proteomes" id="UP000813462">
    <property type="component" value="Unassembled WGS sequence"/>
</dbReference>
<dbReference type="GO" id="GO:0010100">
    <property type="term" value="P:negative regulation of photomorphogenesis"/>
    <property type="evidence" value="ECO:0007669"/>
    <property type="project" value="UniProtKB-ARBA"/>
</dbReference>
<reference evidence="12" key="1">
    <citation type="journal article" date="2021" name="Front. Plant Sci.">
        <title>Chromosome-Scale Genome Assembly for Chinese Sour Jujube and Insights Into Its Genome Evolution and Domestication Signature.</title>
        <authorList>
            <person name="Shen L.-Y."/>
            <person name="Luo H."/>
            <person name="Wang X.-L."/>
            <person name="Wang X.-M."/>
            <person name="Qiu X.-J."/>
            <person name="Liu H."/>
            <person name="Zhou S.-S."/>
            <person name="Jia K.-H."/>
            <person name="Nie S."/>
            <person name="Bao Y.-T."/>
            <person name="Zhang R.-G."/>
            <person name="Yun Q.-Z."/>
            <person name="Chai Y.-H."/>
            <person name="Lu J.-Y."/>
            <person name="Li Y."/>
            <person name="Zhao S.-W."/>
            <person name="Mao J.-F."/>
            <person name="Jia S.-G."/>
            <person name="Mao Y.-M."/>
        </authorList>
    </citation>
    <scope>NUCLEOTIDE SEQUENCE</scope>
    <source>
        <strain evidence="12">AT0</strain>
        <tissue evidence="12">Leaf</tissue>
    </source>
</reference>
<dbReference type="SMART" id="SM00232">
    <property type="entry name" value="JAB_MPN"/>
    <property type="match status" value="1"/>
</dbReference>
<keyword evidence="9" id="KW-0607">Phytochrome signaling pathway</keyword>
<name>A0A978V8N8_ZIZJJ</name>
<keyword evidence="10" id="KW-0812">Transmembrane</keyword>
<evidence type="ECO:0000256" key="3">
    <source>
        <dbReference type="ARBA" id="ARBA00022670"/>
    </source>
</evidence>
<evidence type="ECO:0000256" key="9">
    <source>
        <dbReference type="ARBA" id="ARBA00084091"/>
    </source>
</evidence>
<organism evidence="12 13">
    <name type="scientific">Ziziphus jujuba var. spinosa</name>
    <dbReference type="NCBI Taxonomy" id="714518"/>
    <lineage>
        <taxon>Eukaryota</taxon>
        <taxon>Viridiplantae</taxon>
        <taxon>Streptophyta</taxon>
        <taxon>Embryophyta</taxon>
        <taxon>Tracheophyta</taxon>
        <taxon>Spermatophyta</taxon>
        <taxon>Magnoliopsida</taxon>
        <taxon>eudicotyledons</taxon>
        <taxon>Gunneridae</taxon>
        <taxon>Pentapetalae</taxon>
        <taxon>rosids</taxon>
        <taxon>fabids</taxon>
        <taxon>Rosales</taxon>
        <taxon>Rhamnaceae</taxon>
        <taxon>Paliureae</taxon>
        <taxon>Ziziphus</taxon>
    </lineage>
</organism>
<dbReference type="Gene3D" id="3.40.140.10">
    <property type="entry name" value="Cytidine Deaminase, domain 2"/>
    <property type="match status" value="1"/>
</dbReference>
<comment type="caution">
    <text evidence="12">The sequence shown here is derived from an EMBL/GenBank/DDBJ whole genome shotgun (WGS) entry which is preliminary data.</text>
</comment>
<evidence type="ECO:0000256" key="10">
    <source>
        <dbReference type="SAM" id="Phobius"/>
    </source>
</evidence>
<evidence type="ECO:0000256" key="6">
    <source>
        <dbReference type="ARBA" id="ARBA00022801"/>
    </source>
</evidence>
<evidence type="ECO:0000256" key="8">
    <source>
        <dbReference type="ARBA" id="ARBA00023049"/>
    </source>
</evidence>
<evidence type="ECO:0000259" key="11">
    <source>
        <dbReference type="PROSITE" id="PS50249"/>
    </source>
</evidence>
<feature type="domain" description="MPN" evidence="11">
    <location>
        <begin position="67"/>
        <end position="204"/>
    </location>
</feature>
<dbReference type="GO" id="GO:0010387">
    <property type="term" value="P:COP9 signalosome assembly"/>
    <property type="evidence" value="ECO:0007669"/>
    <property type="project" value="UniProtKB-ARBA"/>
</dbReference>
<evidence type="ECO:0000256" key="4">
    <source>
        <dbReference type="ARBA" id="ARBA00022723"/>
    </source>
</evidence>
<dbReference type="InterPro" id="IPR040961">
    <property type="entry name" value="CSN5_C"/>
</dbReference>
<keyword evidence="7" id="KW-0862">Zinc</keyword>
<keyword evidence="5" id="KW-0736">Signalosome</keyword>
<dbReference type="GO" id="GO:0006508">
    <property type="term" value="P:proteolysis"/>
    <property type="evidence" value="ECO:0007669"/>
    <property type="project" value="UniProtKB-KW"/>
</dbReference>
<protein>
    <recommendedName>
        <fullName evidence="11">MPN domain-containing protein</fullName>
    </recommendedName>
</protein>
<dbReference type="GO" id="GO:0009585">
    <property type="term" value="P:red, far-red light phototransduction"/>
    <property type="evidence" value="ECO:0007669"/>
    <property type="project" value="UniProtKB-KW"/>
</dbReference>
<evidence type="ECO:0000256" key="5">
    <source>
        <dbReference type="ARBA" id="ARBA00022790"/>
    </source>
</evidence>
<keyword evidence="10" id="KW-1133">Transmembrane helix</keyword>
<dbReference type="CDD" id="cd08069">
    <property type="entry name" value="MPN_RPN11_CSN5"/>
    <property type="match status" value="1"/>
</dbReference>
<keyword evidence="3" id="KW-0645">Protease</keyword>
<keyword evidence="4" id="KW-0479">Metal-binding</keyword>
<keyword evidence="8" id="KW-0482">Metalloprotease</keyword>
<dbReference type="GO" id="GO:0008180">
    <property type="term" value="C:COP9 signalosome"/>
    <property type="evidence" value="ECO:0007669"/>
    <property type="project" value="UniProtKB-KW"/>
</dbReference>
<evidence type="ECO:0000256" key="1">
    <source>
        <dbReference type="ARBA" id="ARBA00001968"/>
    </source>
</evidence>
<feature type="transmembrane region" description="Helical" evidence="10">
    <location>
        <begin position="310"/>
        <end position="329"/>
    </location>
</feature>
<evidence type="ECO:0000256" key="2">
    <source>
        <dbReference type="ARBA" id="ARBA00006008"/>
    </source>
</evidence>
<dbReference type="PROSITE" id="PS50249">
    <property type="entry name" value="MPN"/>
    <property type="match status" value="1"/>
</dbReference>
<dbReference type="GO" id="GO:0010971">
    <property type="term" value="P:positive regulation of G2/M transition of mitotic cell cycle"/>
    <property type="evidence" value="ECO:0007669"/>
    <property type="project" value="UniProtKB-ARBA"/>
</dbReference>
<accession>A0A978V8N8</accession>
<dbReference type="AlphaFoldDB" id="A0A978V8N8"/>
<dbReference type="GO" id="GO:0008237">
    <property type="term" value="F:metallopeptidase activity"/>
    <property type="evidence" value="ECO:0007669"/>
    <property type="project" value="UniProtKB-KW"/>
</dbReference>
<dbReference type="InterPro" id="IPR050242">
    <property type="entry name" value="JAMM_MPN+_peptidase_M67A"/>
</dbReference>
<dbReference type="GO" id="GO:0046872">
    <property type="term" value="F:metal ion binding"/>
    <property type="evidence" value="ECO:0007669"/>
    <property type="project" value="UniProtKB-KW"/>
</dbReference>
<dbReference type="Pfam" id="PF01398">
    <property type="entry name" value="JAB"/>
    <property type="match status" value="1"/>
</dbReference>
<comment type="similarity">
    <text evidence="2">Belongs to the peptidase M67A family. CSN5 subfamily.</text>
</comment>